<protein>
    <submittedName>
        <fullName evidence="2">Uncharacterized protein</fullName>
    </submittedName>
</protein>
<evidence type="ECO:0000313" key="3">
    <source>
        <dbReference type="Proteomes" id="UP001160334"/>
    </source>
</evidence>
<organism evidence="2 3">
    <name type="scientific">Prescottella agglutinans</name>
    <dbReference type="NCBI Taxonomy" id="1644129"/>
    <lineage>
        <taxon>Bacteria</taxon>
        <taxon>Bacillati</taxon>
        <taxon>Actinomycetota</taxon>
        <taxon>Actinomycetes</taxon>
        <taxon>Mycobacteriales</taxon>
        <taxon>Nocardiaceae</taxon>
        <taxon>Prescottella</taxon>
    </lineage>
</organism>
<keyword evidence="3" id="KW-1185">Reference proteome</keyword>
<proteinExistence type="predicted"/>
<reference evidence="2 3" key="1">
    <citation type="submission" date="2023-04" db="EMBL/GenBank/DDBJ databases">
        <title>Forest soil microbial communities from Buena Vista Peninsula, Colon Province, Panama.</title>
        <authorList>
            <person name="Bouskill N."/>
        </authorList>
    </citation>
    <scope>NUCLEOTIDE SEQUENCE [LARGE SCALE GENOMIC DNA]</scope>
    <source>
        <strain evidence="2 3">CFH S0262</strain>
    </source>
</reference>
<gene>
    <name evidence="2" type="ORF">M2280_005823</name>
</gene>
<comment type="caution">
    <text evidence="2">The sequence shown here is derived from an EMBL/GenBank/DDBJ whole genome shotgun (WGS) entry which is preliminary data.</text>
</comment>
<name>A0ABT6MJR7_9NOCA</name>
<feature type="compositionally biased region" description="Low complexity" evidence="1">
    <location>
        <begin position="29"/>
        <end position="53"/>
    </location>
</feature>
<accession>A0ABT6MJR7</accession>
<dbReference type="EMBL" id="JARXVC010000024">
    <property type="protein sequence ID" value="MDH6284562.1"/>
    <property type="molecule type" value="Genomic_DNA"/>
</dbReference>
<dbReference type="RefSeq" id="WP_280763778.1">
    <property type="nucleotide sequence ID" value="NZ_JARXVC010000024.1"/>
</dbReference>
<evidence type="ECO:0000256" key="1">
    <source>
        <dbReference type="SAM" id="MobiDB-lite"/>
    </source>
</evidence>
<feature type="region of interest" description="Disordered" evidence="1">
    <location>
        <begin position="21"/>
        <end position="60"/>
    </location>
</feature>
<dbReference type="Proteomes" id="UP001160334">
    <property type="component" value="Unassembled WGS sequence"/>
</dbReference>
<evidence type="ECO:0000313" key="2">
    <source>
        <dbReference type="EMBL" id="MDH6284562.1"/>
    </source>
</evidence>
<sequence>MVSPAQSKAATIEMLRRRIADVPARSVGPSRPSLAALASEAPDPAPAPTADSPVADEPEAQPVATLRTLPVPGPLAELLPYGGLVRGSTVQVSGASSLQAGLLASVTGSGGWAAVVGRPSLGLLAAVEQGAALNRCAFSWGLKTVS</sequence>